<accession>A0B8S1</accession>
<proteinExistence type="predicted"/>
<dbReference type="EMBL" id="CP000477">
    <property type="protein sequence ID" value="ABK15095.1"/>
    <property type="molecule type" value="Genomic_DNA"/>
</dbReference>
<dbReference type="GeneID" id="4462184"/>
<name>A0B8S1_METTP</name>
<dbReference type="AlphaFoldDB" id="A0B8S1"/>
<protein>
    <submittedName>
        <fullName evidence="1">Uncharacterized protein</fullName>
    </submittedName>
</protein>
<sequence>MKGAILLAVTLALLTTAMAQDFAPMAGMGTSQTAFIAANGVYSAGGAGFAFPVIPGQNYNYDDIYSAAGPDVAVAAFGAVAANSKTVTKNQDANACCDLGNAAPTTVNLERIGLPQQIALGAGAGSRATNTVTITTQQK</sequence>
<reference evidence="1 2" key="1">
    <citation type="submission" date="2006-10" db="EMBL/GenBank/DDBJ databases">
        <title>Complete sequence of Methanosaeta thermophila PT.</title>
        <authorList>
            <consortium name="US DOE Joint Genome Institute"/>
            <person name="Copeland A."/>
            <person name="Lucas S."/>
            <person name="Lapidus A."/>
            <person name="Barry K."/>
            <person name="Detter J.C."/>
            <person name="Glavina del Rio T."/>
            <person name="Hammon N."/>
            <person name="Israni S."/>
            <person name="Pitluck S."/>
            <person name="Chain P."/>
            <person name="Malfatti S."/>
            <person name="Shin M."/>
            <person name="Vergez L."/>
            <person name="Schmutz J."/>
            <person name="Larimer F."/>
            <person name="Land M."/>
            <person name="Hauser L."/>
            <person name="Kyrpides N."/>
            <person name="Kim E."/>
            <person name="Smith K.S."/>
            <person name="Ingram-Smith C."/>
            <person name="Richardson P."/>
        </authorList>
    </citation>
    <scope>NUCLEOTIDE SEQUENCE [LARGE SCALE GENOMIC DNA]</scope>
    <source>
        <strain evidence="2">DSM 6194 / JCM 14653 / NBRC 101360 / PT</strain>
    </source>
</reference>
<dbReference type="HOGENOM" id="CLU_1840617_0_0_2"/>
<gene>
    <name evidence="1" type="ordered locus">Mthe_1317</name>
</gene>
<dbReference type="KEGG" id="mtp:Mthe_1317"/>
<dbReference type="Proteomes" id="UP000000674">
    <property type="component" value="Chromosome"/>
</dbReference>
<dbReference type="STRING" id="349307.Mthe_1317"/>
<dbReference type="RefSeq" id="WP_011696487.1">
    <property type="nucleotide sequence ID" value="NC_008553.1"/>
</dbReference>
<evidence type="ECO:0000313" key="1">
    <source>
        <dbReference type="EMBL" id="ABK15095.1"/>
    </source>
</evidence>
<keyword evidence="2" id="KW-1185">Reference proteome</keyword>
<organism evidence="1 2">
    <name type="scientific">Methanothrix thermoacetophila (strain DSM 6194 / JCM 14653 / NBRC 101360 / PT)</name>
    <name type="common">Methanosaeta thermophila</name>
    <dbReference type="NCBI Taxonomy" id="349307"/>
    <lineage>
        <taxon>Archaea</taxon>
        <taxon>Methanobacteriati</taxon>
        <taxon>Methanobacteriota</taxon>
        <taxon>Stenosarchaea group</taxon>
        <taxon>Methanomicrobia</taxon>
        <taxon>Methanotrichales</taxon>
        <taxon>Methanotrichaceae</taxon>
        <taxon>Methanothrix</taxon>
    </lineage>
</organism>
<evidence type="ECO:0000313" key="2">
    <source>
        <dbReference type="Proteomes" id="UP000000674"/>
    </source>
</evidence>